<feature type="region of interest" description="Disordered" evidence="1">
    <location>
        <begin position="86"/>
        <end position="200"/>
    </location>
</feature>
<organism evidence="4 5">
    <name type="scientific">Bradyrhizobium symbiodeficiens</name>
    <dbReference type="NCBI Taxonomy" id="1404367"/>
    <lineage>
        <taxon>Bacteria</taxon>
        <taxon>Pseudomonadati</taxon>
        <taxon>Pseudomonadota</taxon>
        <taxon>Alphaproteobacteria</taxon>
        <taxon>Hyphomicrobiales</taxon>
        <taxon>Nitrobacteraceae</taxon>
        <taxon>Bradyrhizobium</taxon>
    </lineage>
</organism>
<keyword evidence="2" id="KW-0472">Membrane</keyword>
<dbReference type="RefSeq" id="WP_166468365.1">
    <property type="nucleotide sequence ID" value="NZ_CP050066.2"/>
</dbReference>
<feature type="compositionally biased region" description="Low complexity" evidence="1">
    <location>
        <begin position="173"/>
        <end position="187"/>
    </location>
</feature>
<reference evidence="4 5" key="1">
    <citation type="journal article" date="2020" name="Int. J. Syst. Evol. Microbiol.">
        <title>Description and complete genome sequences of Bradyrhizobium symbiodeficiens sp. nov., a non-symbiotic bacterium associated with legumes native to Canada.</title>
        <authorList>
            <person name="Bromfield E.S.P."/>
            <person name="Cloutier S."/>
            <person name="Nguyen H.D.T."/>
        </authorList>
    </citation>
    <scope>NUCLEOTIDE SEQUENCE [LARGE SCALE GENOMIC DNA]</scope>
    <source>
        <strain evidence="4 5">101S1MB</strain>
    </source>
</reference>
<dbReference type="AlphaFoldDB" id="A0A6G9A6M2"/>
<evidence type="ECO:0000256" key="2">
    <source>
        <dbReference type="SAM" id="Phobius"/>
    </source>
</evidence>
<accession>A0A6G9A6M2</accession>
<proteinExistence type="predicted"/>
<dbReference type="Pfam" id="PF06904">
    <property type="entry name" value="Extensin-like_C"/>
    <property type="match status" value="1"/>
</dbReference>
<keyword evidence="2" id="KW-0812">Transmembrane</keyword>
<evidence type="ECO:0000259" key="3">
    <source>
        <dbReference type="Pfam" id="PF06904"/>
    </source>
</evidence>
<evidence type="ECO:0000313" key="5">
    <source>
        <dbReference type="Proteomes" id="UP000500895"/>
    </source>
</evidence>
<dbReference type="EMBL" id="CP050066">
    <property type="protein sequence ID" value="QIP08117.1"/>
    <property type="molecule type" value="Genomic_DNA"/>
</dbReference>
<protein>
    <submittedName>
        <fullName evidence="4">Extensin family protein</fullName>
    </submittedName>
</protein>
<feature type="region of interest" description="Disordered" evidence="1">
    <location>
        <begin position="353"/>
        <end position="395"/>
    </location>
</feature>
<keyword evidence="2" id="KW-1133">Transmembrane helix</keyword>
<dbReference type="PROSITE" id="PS51257">
    <property type="entry name" value="PROKAR_LIPOPROTEIN"/>
    <property type="match status" value="1"/>
</dbReference>
<evidence type="ECO:0000313" key="4">
    <source>
        <dbReference type="EMBL" id="QIP08117.1"/>
    </source>
</evidence>
<gene>
    <name evidence="4" type="ORF">HAV00_18435</name>
</gene>
<name>A0A6G9A6M2_9BRAD</name>
<feature type="compositionally biased region" description="Polar residues" evidence="1">
    <location>
        <begin position="106"/>
        <end position="121"/>
    </location>
</feature>
<sequence>MTRGVRLYLVGSIVLVSLAGCGRGFFQAEREPWRAEAEAACLKSGAVKEGPDLVRIDPISGPGMCGAEFPLKVAAIGEASSSYGFADEELRPPGSIGGQPRWPVTQRRSNYPASSSPQRSNYPEAAVRQPTGYGASSGPMSLNAPGVAAQEDEIDLPSDGTDAAGAARYMNSPSYPARPAPYSQAPAQQPPPRLGPAQGNPVTAVGPVAIKPTATLACPIVSELDRWLADTVQPSAMRWFGVRVAEIKQISAYSCRGMNGNPHSHISEHAFGNALDIAAFVLADGRRVTVKDGWRGVPEEQGFLRDVQSGACAHFTTVLAPGSNVYHYDHIHVDLMRRASRRLICQPAAVSGEEVASRAQSRRPYANAGDQSVTGSLGARKSATRKHQEDDYADD</sequence>
<dbReference type="InterPro" id="IPR009683">
    <property type="entry name" value="Extensin-like_C"/>
</dbReference>
<feature type="transmembrane region" description="Helical" evidence="2">
    <location>
        <begin position="7"/>
        <end position="26"/>
    </location>
</feature>
<feature type="compositionally biased region" description="Basic and acidic residues" evidence="1">
    <location>
        <begin position="386"/>
        <end position="395"/>
    </location>
</feature>
<evidence type="ECO:0000256" key="1">
    <source>
        <dbReference type="SAM" id="MobiDB-lite"/>
    </source>
</evidence>
<dbReference type="Proteomes" id="UP000500895">
    <property type="component" value="Chromosome"/>
</dbReference>
<feature type="domain" description="Extensin-like C-terminal" evidence="3">
    <location>
        <begin position="201"/>
        <end position="346"/>
    </location>
</feature>